<name>A0ABU7XU60_9FLAO</name>
<dbReference type="Proteomes" id="UP001337305">
    <property type="component" value="Unassembled WGS sequence"/>
</dbReference>
<evidence type="ECO:0000256" key="1">
    <source>
        <dbReference type="SAM" id="Phobius"/>
    </source>
</evidence>
<sequence length="616" mass="70929">MKKLCPFLFFLFIGIASFAQETEKLPIQPWKDILEMNSNAYFPITKWATNIDVKLKGTYTEADSLTIDKIVKKLDALTETISIKFSNTEDSNLELHFLDTLAKDVNNVNSTITGRYGPNTGSGYTSGEFYIYKIDKTDLEVQSSLESRLAKILVNGSFIFLKRKEKRNSVFNPLVGNNNSTTPLNQEDMSIIKEVYRKDYEDRLKTAESQFELVVENIRNERISQRKKSIWWVKNPVSVLILPALILFLAFVFVIKKINQSLVPKIEKEWLRFGVMTLIALFFADIIIVLCVSVYDFLTIPDDYRFVPVIRNDTIISTTILLVFVFPFIFLLRFIELKISKSSRQIFTKTVLIFISTGFLPFVIFLSLIYFTNGVHDSQRFYIVSQVFMYLMAIASIRAFVSYFIFKERNLIEENEKKLSNLRELKTKAELKSLQSQINPHFLYNSLNSIASLAPIDARRTQKMAYSLSDLFKYSINRKGKKVSTIKDEIDMVKTYLEIEKIRFGDRLEFIIEVNNELEGHKIPLFLIQPLVENAVKHGISQNEGKGEIALKIKKEDNKINISVSDNGPDFPEGLLSGHGLQTVYDLLRLSYKDEASLNWTNTPEKMITITIPETI</sequence>
<comment type="caution">
    <text evidence="5">The sequence shown here is derived from an EMBL/GenBank/DDBJ whole genome shotgun (WGS) entry which is preliminary data.</text>
</comment>
<keyword evidence="1" id="KW-1133">Transmembrane helix</keyword>
<organism evidence="5 6">
    <name type="scientific">Flavivirga spongiicola</name>
    <dbReference type="NCBI Taxonomy" id="421621"/>
    <lineage>
        <taxon>Bacteria</taxon>
        <taxon>Pseudomonadati</taxon>
        <taxon>Bacteroidota</taxon>
        <taxon>Flavobacteriia</taxon>
        <taxon>Flavobacteriales</taxon>
        <taxon>Flavobacteriaceae</taxon>
        <taxon>Flavivirga</taxon>
    </lineage>
</organism>
<dbReference type="InterPro" id="IPR010559">
    <property type="entry name" value="Sig_transdc_His_kin_internal"/>
</dbReference>
<dbReference type="Pfam" id="PF02518">
    <property type="entry name" value="HATPase_c"/>
    <property type="match status" value="1"/>
</dbReference>
<dbReference type="EMBL" id="JAODOP010000004">
    <property type="protein sequence ID" value="MEF3833921.1"/>
    <property type="molecule type" value="Genomic_DNA"/>
</dbReference>
<dbReference type="Gene3D" id="3.30.565.10">
    <property type="entry name" value="Histidine kinase-like ATPase, C-terminal domain"/>
    <property type="match status" value="1"/>
</dbReference>
<keyword evidence="2" id="KW-0732">Signal</keyword>
<feature type="signal peptide" evidence="2">
    <location>
        <begin position="1"/>
        <end position="19"/>
    </location>
</feature>
<feature type="transmembrane region" description="Helical" evidence="1">
    <location>
        <begin position="383"/>
        <end position="406"/>
    </location>
</feature>
<evidence type="ECO:0000259" key="4">
    <source>
        <dbReference type="Pfam" id="PF06580"/>
    </source>
</evidence>
<evidence type="ECO:0000256" key="2">
    <source>
        <dbReference type="SAM" id="SignalP"/>
    </source>
</evidence>
<feature type="transmembrane region" description="Helical" evidence="1">
    <location>
        <begin position="315"/>
        <end position="335"/>
    </location>
</feature>
<dbReference type="InterPro" id="IPR003594">
    <property type="entry name" value="HATPase_dom"/>
</dbReference>
<feature type="transmembrane region" description="Helical" evidence="1">
    <location>
        <begin position="237"/>
        <end position="255"/>
    </location>
</feature>
<dbReference type="InterPro" id="IPR036890">
    <property type="entry name" value="HATPase_C_sf"/>
</dbReference>
<accession>A0ABU7XU60</accession>
<feature type="domain" description="Signal transduction histidine kinase internal region" evidence="4">
    <location>
        <begin position="429"/>
        <end position="508"/>
    </location>
</feature>
<feature type="chain" id="PRO_5045373282" evidence="2">
    <location>
        <begin position="20"/>
        <end position="616"/>
    </location>
</feature>
<dbReference type="SUPFAM" id="SSF55874">
    <property type="entry name" value="ATPase domain of HSP90 chaperone/DNA topoisomerase II/histidine kinase"/>
    <property type="match status" value="1"/>
</dbReference>
<keyword evidence="5" id="KW-0808">Transferase</keyword>
<dbReference type="RefSeq" id="WP_303306260.1">
    <property type="nucleotide sequence ID" value="NZ_JAODOP010000004.1"/>
</dbReference>
<evidence type="ECO:0000313" key="5">
    <source>
        <dbReference type="EMBL" id="MEF3833921.1"/>
    </source>
</evidence>
<evidence type="ECO:0000313" key="6">
    <source>
        <dbReference type="Proteomes" id="UP001337305"/>
    </source>
</evidence>
<feature type="transmembrane region" description="Helical" evidence="1">
    <location>
        <begin position="275"/>
        <end position="295"/>
    </location>
</feature>
<keyword evidence="6" id="KW-1185">Reference proteome</keyword>
<feature type="transmembrane region" description="Helical" evidence="1">
    <location>
        <begin position="347"/>
        <end position="371"/>
    </location>
</feature>
<feature type="domain" description="Histidine kinase/HSP90-like ATPase" evidence="3">
    <location>
        <begin position="527"/>
        <end position="577"/>
    </location>
</feature>
<dbReference type="PANTHER" id="PTHR34220">
    <property type="entry name" value="SENSOR HISTIDINE KINASE YPDA"/>
    <property type="match status" value="1"/>
</dbReference>
<gene>
    <name evidence="5" type="ORF">N1F79_12325</name>
</gene>
<dbReference type="PANTHER" id="PTHR34220:SF7">
    <property type="entry name" value="SENSOR HISTIDINE KINASE YPDA"/>
    <property type="match status" value="1"/>
</dbReference>
<evidence type="ECO:0000259" key="3">
    <source>
        <dbReference type="Pfam" id="PF02518"/>
    </source>
</evidence>
<keyword evidence="1" id="KW-0812">Transmembrane</keyword>
<protein>
    <submittedName>
        <fullName evidence="5">Histidine kinase</fullName>
    </submittedName>
</protein>
<dbReference type="InterPro" id="IPR050640">
    <property type="entry name" value="Bact_2-comp_sensor_kinase"/>
</dbReference>
<dbReference type="GO" id="GO:0016301">
    <property type="term" value="F:kinase activity"/>
    <property type="evidence" value="ECO:0007669"/>
    <property type="project" value="UniProtKB-KW"/>
</dbReference>
<dbReference type="Pfam" id="PF06580">
    <property type="entry name" value="His_kinase"/>
    <property type="match status" value="1"/>
</dbReference>
<proteinExistence type="predicted"/>
<reference evidence="5 6" key="1">
    <citation type="submission" date="2022-09" db="EMBL/GenBank/DDBJ databases">
        <title>Genome sequencing of Flavivirga sp. MEBiC05379.</title>
        <authorList>
            <person name="Oh H.-M."/>
            <person name="Kwon K.K."/>
            <person name="Park M.J."/>
            <person name="Yang S.-H."/>
        </authorList>
    </citation>
    <scope>NUCLEOTIDE SEQUENCE [LARGE SCALE GENOMIC DNA]</scope>
    <source>
        <strain evidence="5 6">MEBiC05379</strain>
    </source>
</reference>
<keyword evidence="5" id="KW-0418">Kinase</keyword>
<keyword evidence="1" id="KW-0472">Membrane</keyword>